<evidence type="ECO:0000313" key="2">
    <source>
        <dbReference type="Proteomes" id="UP000631670"/>
    </source>
</evidence>
<sequence length="336" mass="35441">MPDEIDWGSLTHAYGPATDTPGHLAALTSADVDAQNAALDHLDAAVLHQGFPESATAPATRVVARLLAEGRVSPRVRVALVEFIGWVAEATVRSAGSTHFEGLVGPLRQAITESYPVVAGFLDDADPALRRWAVLAAVSCVKTPAPADRRAALAARLRRWADDPSEDRAQWVRQLGELGADTEPYLADPDHDVRVCAALAPRAAADATATSVLIAALADAADHGVADAAPYTLSELIAVVLARVDDFALIAAPAGTIVRHADWTGFDTTWGPLLLAAFSTPYDEQAGLSATQRDVLAAAVANARLWDSRIGNSLLVFRKAGLPFDRTACARIADRP</sequence>
<protein>
    <recommendedName>
        <fullName evidence="3">HEAT repeat domain-containing protein</fullName>
    </recommendedName>
</protein>
<accession>A0ABR9HX48</accession>
<keyword evidence="2" id="KW-1185">Reference proteome</keyword>
<reference evidence="1 2" key="1">
    <citation type="submission" date="2020-10" db="EMBL/GenBank/DDBJ databases">
        <title>Sequencing the genomes of 1000 actinobacteria strains.</title>
        <authorList>
            <person name="Klenk H.-P."/>
        </authorList>
    </citation>
    <scope>NUCLEOTIDE SEQUENCE [LARGE SCALE GENOMIC DNA]</scope>
    <source>
        <strain evidence="1 2">DSM 44653</strain>
    </source>
</reference>
<comment type="caution">
    <text evidence="1">The sequence shown here is derived from an EMBL/GenBank/DDBJ whole genome shotgun (WGS) entry which is preliminary data.</text>
</comment>
<evidence type="ECO:0008006" key="3">
    <source>
        <dbReference type="Google" id="ProtNLM"/>
    </source>
</evidence>
<dbReference type="RefSeq" id="WP_086865140.1">
    <property type="nucleotide sequence ID" value="NZ_JADBEG010000001.1"/>
</dbReference>
<dbReference type="InterPro" id="IPR016024">
    <property type="entry name" value="ARM-type_fold"/>
</dbReference>
<proteinExistence type="predicted"/>
<gene>
    <name evidence="1" type="ORF">H4696_002608</name>
</gene>
<name>A0ABR9HX48_9PSEU</name>
<dbReference type="InterPro" id="IPR011989">
    <property type="entry name" value="ARM-like"/>
</dbReference>
<dbReference type="SUPFAM" id="SSF48371">
    <property type="entry name" value="ARM repeat"/>
    <property type="match status" value="1"/>
</dbReference>
<dbReference type="Proteomes" id="UP000631670">
    <property type="component" value="Unassembled WGS sequence"/>
</dbReference>
<organism evidence="1 2">
    <name type="scientific">Amycolatopsis lexingtonensis</name>
    <dbReference type="NCBI Taxonomy" id="218822"/>
    <lineage>
        <taxon>Bacteria</taxon>
        <taxon>Bacillati</taxon>
        <taxon>Actinomycetota</taxon>
        <taxon>Actinomycetes</taxon>
        <taxon>Pseudonocardiales</taxon>
        <taxon>Pseudonocardiaceae</taxon>
        <taxon>Amycolatopsis</taxon>
    </lineage>
</organism>
<dbReference type="Gene3D" id="1.25.10.10">
    <property type="entry name" value="Leucine-rich Repeat Variant"/>
    <property type="match status" value="1"/>
</dbReference>
<dbReference type="EMBL" id="JADBEG010000001">
    <property type="protein sequence ID" value="MBE1495508.1"/>
    <property type="molecule type" value="Genomic_DNA"/>
</dbReference>
<evidence type="ECO:0000313" key="1">
    <source>
        <dbReference type="EMBL" id="MBE1495508.1"/>
    </source>
</evidence>